<evidence type="ECO:0000313" key="3">
    <source>
        <dbReference type="Proteomes" id="UP001236507"/>
    </source>
</evidence>
<evidence type="ECO:0000313" key="2">
    <source>
        <dbReference type="EMBL" id="MDI9857888.1"/>
    </source>
</evidence>
<gene>
    <name evidence="2" type="ORF">QM524_01580</name>
</gene>
<feature type="chain" id="PRO_5045683339" evidence="1">
    <location>
        <begin position="24"/>
        <end position="198"/>
    </location>
</feature>
<keyword evidence="3" id="KW-1185">Reference proteome</keyword>
<sequence length="198" mass="23377">MKNISQKLSFLLLFLSSGYLTFSQCEMVEYAMDNPLVTKAIYAYYNRITLHDHPLWKALKKDKTKFILLREEQKTLSNGKTQKQYYATVCSTNFFKTEKVTFSGYFIMNDVLFVVESSSENSFVAKDKEAKICLDTILRDYKLKEYQPTRRVKRMLHDQEVEMIEFGDRLSESAMYIVLKPEYEGFEKKDYVLFSVID</sequence>
<reference evidence="2 3" key="1">
    <citation type="submission" date="2023-05" db="EMBL/GenBank/DDBJ databases">
        <title>Novel species of genus Flectobacillus isolated from stream in China.</title>
        <authorList>
            <person name="Lu H."/>
        </authorList>
    </citation>
    <scope>NUCLEOTIDE SEQUENCE [LARGE SCALE GENOMIC DNA]</scope>
    <source>
        <strain evidence="2 3">KCTC 42575</strain>
    </source>
</reference>
<proteinExistence type="predicted"/>
<dbReference type="Proteomes" id="UP001236507">
    <property type="component" value="Unassembled WGS sequence"/>
</dbReference>
<evidence type="ECO:0000256" key="1">
    <source>
        <dbReference type="SAM" id="SignalP"/>
    </source>
</evidence>
<accession>A0ABT6Y2U3</accession>
<organism evidence="2 3">
    <name type="scientific">Flectobacillus roseus</name>
    <dbReference type="NCBI Taxonomy" id="502259"/>
    <lineage>
        <taxon>Bacteria</taxon>
        <taxon>Pseudomonadati</taxon>
        <taxon>Bacteroidota</taxon>
        <taxon>Cytophagia</taxon>
        <taxon>Cytophagales</taxon>
        <taxon>Flectobacillaceae</taxon>
        <taxon>Flectobacillus</taxon>
    </lineage>
</organism>
<keyword evidence="1" id="KW-0732">Signal</keyword>
<protein>
    <submittedName>
        <fullName evidence="2">Uncharacterized protein</fullName>
    </submittedName>
</protein>
<name>A0ABT6Y2U3_9BACT</name>
<feature type="signal peptide" evidence="1">
    <location>
        <begin position="1"/>
        <end position="23"/>
    </location>
</feature>
<dbReference type="EMBL" id="JASHIF010000002">
    <property type="protein sequence ID" value="MDI9857888.1"/>
    <property type="molecule type" value="Genomic_DNA"/>
</dbReference>
<dbReference type="RefSeq" id="WP_283343174.1">
    <property type="nucleotide sequence ID" value="NZ_JASHIF010000002.1"/>
</dbReference>
<comment type="caution">
    <text evidence="2">The sequence shown here is derived from an EMBL/GenBank/DDBJ whole genome shotgun (WGS) entry which is preliminary data.</text>
</comment>